<dbReference type="PANTHER" id="PTHR30329">
    <property type="entry name" value="STATOR ELEMENT OF FLAGELLAR MOTOR COMPLEX"/>
    <property type="match status" value="1"/>
</dbReference>
<evidence type="ECO:0000256" key="6">
    <source>
        <dbReference type="ARBA" id="ARBA00023136"/>
    </source>
</evidence>
<dbReference type="Gene3D" id="3.30.1330.60">
    <property type="entry name" value="OmpA-like domain"/>
    <property type="match status" value="1"/>
</dbReference>
<dbReference type="InterPro" id="IPR050330">
    <property type="entry name" value="Bact_OuterMem_StrucFunc"/>
</dbReference>
<keyword evidence="4 8" id="KW-0812">Transmembrane</keyword>
<name>A0ABU3P241_9FIRM</name>
<comment type="caution">
    <text evidence="10">The sequence shown here is derived from an EMBL/GenBank/DDBJ whole genome shotgun (WGS) entry which is preliminary data.</text>
</comment>
<gene>
    <name evidence="10" type="ORF">Q4T40_17860</name>
</gene>
<protein>
    <submittedName>
        <fullName evidence="10">OmpA family protein</fullName>
    </submittedName>
</protein>
<dbReference type="Pfam" id="PF00691">
    <property type="entry name" value="OmpA"/>
    <property type="match status" value="1"/>
</dbReference>
<evidence type="ECO:0000313" key="10">
    <source>
        <dbReference type="EMBL" id="MDT8903103.1"/>
    </source>
</evidence>
<proteinExistence type="inferred from homology"/>
<dbReference type="EMBL" id="JAUOZS010000001">
    <property type="protein sequence ID" value="MDT8903103.1"/>
    <property type="molecule type" value="Genomic_DNA"/>
</dbReference>
<evidence type="ECO:0000259" key="9">
    <source>
        <dbReference type="PROSITE" id="PS51123"/>
    </source>
</evidence>
<comment type="similarity">
    <text evidence="2">Belongs to the MotB family.</text>
</comment>
<dbReference type="PROSITE" id="PS51123">
    <property type="entry name" value="OMPA_2"/>
    <property type="match status" value="1"/>
</dbReference>
<keyword evidence="5 8" id="KW-1133">Transmembrane helix</keyword>
<dbReference type="Proteomes" id="UP001254848">
    <property type="component" value="Unassembled WGS sequence"/>
</dbReference>
<evidence type="ECO:0000256" key="3">
    <source>
        <dbReference type="ARBA" id="ARBA00022475"/>
    </source>
</evidence>
<keyword evidence="3" id="KW-1003">Cell membrane</keyword>
<sequence>MAKRRGGGGGGGGGHDAAGMMRWLLTYADLITLMMAFFVIMYAMSKADVAKFNALKNSLAVAFRTEGSASSLIYTQQGTQPVEQVVSLDGSKDTEDFQDIIRKVQANVKDQRKVMFVVDERGLTIRFLDNVLFDLGDAELRQDALGMLDAVGKALKNAARYVRIEGHADNLPINTVRFPSNWELSAARSIAVTRYLIDKHGVDPKRLASLGYGEYRPLYPNTSEENRAKNRRVDIVILRTERSGGEIRTFDPIKR</sequence>
<organism evidence="10 11">
    <name type="scientific">Anaeroselena agilis</name>
    <dbReference type="NCBI Taxonomy" id="3063788"/>
    <lineage>
        <taxon>Bacteria</taxon>
        <taxon>Bacillati</taxon>
        <taxon>Bacillota</taxon>
        <taxon>Negativicutes</taxon>
        <taxon>Acetonemataceae</taxon>
        <taxon>Anaeroselena</taxon>
    </lineage>
</organism>
<accession>A0ABU3P241</accession>
<dbReference type="SUPFAM" id="SSF103088">
    <property type="entry name" value="OmpA-like"/>
    <property type="match status" value="1"/>
</dbReference>
<reference evidence="10 11" key="1">
    <citation type="submission" date="2023-07" db="EMBL/GenBank/DDBJ databases">
        <title>The novel representative of Negativicutes class, Anaeroselena agilis gen. nov. sp. nov.</title>
        <authorList>
            <person name="Prokofeva M.I."/>
            <person name="Elcheninov A.G."/>
            <person name="Klyukina A."/>
            <person name="Kublanov I.V."/>
            <person name="Frolov E.N."/>
            <person name="Podosokorskaya O.A."/>
        </authorList>
    </citation>
    <scope>NUCLEOTIDE SEQUENCE [LARGE SCALE GENOMIC DNA]</scope>
    <source>
        <strain evidence="10 11">4137-cl</strain>
    </source>
</reference>
<dbReference type="PANTHER" id="PTHR30329:SF21">
    <property type="entry name" value="LIPOPROTEIN YIAD-RELATED"/>
    <property type="match status" value="1"/>
</dbReference>
<evidence type="ECO:0000256" key="4">
    <source>
        <dbReference type="ARBA" id="ARBA00022692"/>
    </source>
</evidence>
<evidence type="ECO:0000256" key="8">
    <source>
        <dbReference type="SAM" id="Phobius"/>
    </source>
</evidence>
<evidence type="ECO:0000256" key="5">
    <source>
        <dbReference type="ARBA" id="ARBA00022989"/>
    </source>
</evidence>
<keyword evidence="11" id="KW-1185">Reference proteome</keyword>
<dbReference type="InterPro" id="IPR036737">
    <property type="entry name" value="OmpA-like_sf"/>
</dbReference>
<evidence type="ECO:0000256" key="2">
    <source>
        <dbReference type="ARBA" id="ARBA00008914"/>
    </source>
</evidence>
<dbReference type="InterPro" id="IPR006665">
    <property type="entry name" value="OmpA-like"/>
</dbReference>
<dbReference type="InterPro" id="IPR025713">
    <property type="entry name" value="MotB-like_N_dom"/>
</dbReference>
<dbReference type="CDD" id="cd07185">
    <property type="entry name" value="OmpA_C-like"/>
    <property type="match status" value="1"/>
</dbReference>
<dbReference type="Pfam" id="PF13677">
    <property type="entry name" value="MotB_plug"/>
    <property type="match status" value="1"/>
</dbReference>
<comment type="subcellular location">
    <subcellularLocation>
        <location evidence="1">Cell membrane</location>
        <topology evidence="1">Single-pass membrane protein</topology>
    </subcellularLocation>
</comment>
<evidence type="ECO:0000256" key="1">
    <source>
        <dbReference type="ARBA" id="ARBA00004162"/>
    </source>
</evidence>
<feature type="domain" description="OmpA-like" evidence="9">
    <location>
        <begin position="120"/>
        <end position="241"/>
    </location>
</feature>
<evidence type="ECO:0000313" key="11">
    <source>
        <dbReference type="Proteomes" id="UP001254848"/>
    </source>
</evidence>
<keyword evidence="6 7" id="KW-0472">Membrane</keyword>
<evidence type="ECO:0000256" key="7">
    <source>
        <dbReference type="PROSITE-ProRule" id="PRU00473"/>
    </source>
</evidence>
<dbReference type="RefSeq" id="WP_413781564.1">
    <property type="nucleotide sequence ID" value="NZ_JAUOZS010000001.1"/>
</dbReference>
<feature type="transmembrane region" description="Helical" evidence="8">
    <location>
        <begin position="20"/>
        <end position="43"/>
    </location>
</feature>